<name>A0A0E0PIZ7_ORYRU</name>
<organism evidence="1 2">
    <name type="scientific">Oryza rufipogon</name>
    <name type="common">Brownbeard rice</name>
    <name type="synonym">Asian wild rice</name>
    <dbReference type="NCBI Taxonomy" id="4529"/>
    <lineage>
        <taxon>Eukaryota</taxon>
        <taxon>Viridiplantae</taxon>
        <taxon>Streptophyta</taxon>
        <taxon>Embryophyta</taxon>
        <taxon>Tracheophyta</taxon>
        <taxon>Spermatophyta</taxon>
        <taxon>Magnoliopsida</taxon>
        <taxon>Liliopsida</taxon>
        <taxon>Poales</taxon>
        <taxon>Poaceae</taxon>
        <taxon>BOP clade</taxon>
        <taxon>Oryzoideae</taxon>
        <taxon>Oryzeae</taxon>
        <taxon>Oryzinae</taxon>
        <taxon>Oryza</taxon>
    </lineage>
</organism>
<evidence type="ECO:0000313" key="2">
    <source>
        <dbReference type="Proteomes" id="UP000008022"/>
    </source>
</evidence>
<reference evidence="2" key="1">
    <citation type="submission" date="2013-06" db="EMBL/GenBank/DDBJ databases">
        <authorList>
            <person name="Zhao Q."/>
        </authorList>
    </citation>
    <scope>NUCLEOTIDE SEQUENCE</scope>
    <source>
        <strain evidence="2">cv. W1943</strain>
    </source>
</reference>
<evidence type="ECO:0000313" key="1">
    <source>
        <dbReference type="EnsemblPlants" id="ORUFI05G07750.1"/>
    </source>
</evidence>
<reference evidence="1" key="2">
    <citation type="submission" date="2015-06" db="UniProtKB">
        <authorList>
            <consortium name="EnsemblPlants"/>
        </authorList>
    </citation>
    <scope>IDENTIFICATION</scope>
</reference>
<sequence length="45" mass="5236">MPFRAFIPRLLHHLLPAILRSSLILIHKYPCSILKGRLSQFDLPL</sequence>
<dbReference type="AlphaFoldDB" id="A0A0E0PIZ7"/>
<dbReference type="HOGENOM" id="CLU_3208471_0_0_1"/>
<accession>A0A0E0PIZ7</accession>
<dbReference type="Proteomes" id="UP000008022">
    <property type="component" value="Unassembled WGS sequence"/>
</dbReference>
<dbReference type="Gramene" id="ORUFI05G07750.1">
    <property type="protein sequence ID" value="ORUFI05G07750.1"/>
    <property type="gene ID" value="ORUFI05G07750"/>
</dbReference>
<dbReference type="EnsemblPlants" id="ORUFI05G07750.1">
    <property type="protein sequence ID" value="ORUFI05G07750.1"/>
    <property type="gene ID" value="ORUFI05G07750"/>
</dbReference>
<keyword evidence="2" id="KW-1185">Reference proteome</keyword>
<proteinExistence type="predicted"/>
<protein>
    <submittedName>
        <fullName evidence="1">Uncharacterized protein</fullName>
    </submittedName>
</protein>